<evidence type="ECO:0000256" key="4">
    <source>
        <dbReference type="SAM" id="SignalP"/>
    </source>
</evidence>
<evidence type="ECO:0000259" key="5">
    <source>
        <dbReference type="Pfam" id="PF13407"/>
    </source>
</evidence>
<feature type="signal peptide" evidence="4">
    <location>
        <begin position="1"/>
        <end position="22"/>
    </location>
</feature>
<dbReference type="SUPFAM" id="SSF53822">
    <property type="entry name" value="Periplasmic binding protein-like I"/>
    <property type="match status" value="1"/>
</dbReference>
<dbReference type="AlphaFoldDB" id="A0A5B8G0F5"/>
<organism evidence="6 7">
    <name type="scientific">Paroceanicella profunda</name>
    <dbReference type="NCBI Taxonomy" id="2579971"/>
    <lineage>
        <taxon>Bacteria</taxon>
        <taxon>Pseudomonadati</taxon>
        <taxon>Pseudomonadota</taxon>
        <taxon>Alphaproteobacteria</taxon>
        <taxon>Rhodobacterales</taxon>
        <taxon>Paracoccaceae</taxon>
        <taxon>Paroceanicella</taxon>
    </lineage>
</organism>
<dbReference type="RefSeq" id="WP_138574145.1">
    <property type="nucleotide sequence ID" value="NZ_CP040818.1"/>
</dbReference>
<evidence type="ECO:0000313" key="6">
    <source>
        <dbReference type="EMBL" id="QDL92569.1"/>
    </source>
</evidence>
<proteinExistence type="inferred from homology"/>
<dbReference type="PANTHER" id="PTHR46847:SF1">
    <property type="entry name" value="D-ALLOSE-BINDING PERIPLASMIC PROTEIN-RELATED"/>
    <property type="match status" value="1"/>
</dbReference>
<reference evidence="6 7" key="1">
    <citation type="submission" date="2019-06" db="EMBL/GenBank/DDBJ databases">
        <title>Genome sequence of Rhodobacteraceae bacterium D4M1.</title>
        <authorList>
            <person name="Cao J."/>
        </authorList>
    </citation>
    <scope>NUCLEOTIDE SEQUENCE [LARGE SCALE GENOMIC DNA]</scope>
    <source>
        <strain evidence="6 7">D4M1</strain>
    </source>
</reference>
<evidence type="ECO:0000256" key="2">
    <source>
        <dbReference type="ARBA" id="ARBA00007639"/>
    </source>
</evidence>
<sequence>MFRLLAPCLLLLVALAPPAAQARMSIGLAMGNIDAFQSKVADGVSSAAGRMDAAVTVTNAERDSDRLLRQVEGHLAANVDVLIVVLTDSDVGPRVTSLAQARNTPVVFVNSEPANINELPANQIYVGSDERDSGTLQAREVCRMLGGKGRIGIMTGELTHFAARQRTVDVQDVIATPECKGLELVEQQSGLWSRTHGETIMREWLAADLSLDAVIANNDEMALGAIAALQDRQAPAHPVIVAGIDATGPALAAMRAGSLAVTVLQNATAQGDAAVDTARRLVAGEEVKPIIYVPFELVTAANIDRYDPRN</sequence>
<dbReference type="OrthoDB" id="9773673at2"/>
<feature type="domain" description="Periplasmic binding protein" evidence="5">
    <location>
        <begin position="34"/>
        <end position="286"/>
    </location>
</feature>
<name>A0A5B8G0F5_9RHOB</name>
<comment type="similarity">
    <text evidence="2">Belongs to the bacterial solute-binding protein 2 family.</text>
</comment>
<feature type="chain" id="PRO_5022902065" evidence="4">
    <location>
        <begin position="23"/>
        <end position="310"/>
    </location>
</feature>
<dbReference type="InterPro" id="IPR025997">
    <property type="entry name" value="SBP_2_dom"/>
</dbReference>
<dbReference type="KEGG" id="ppru:FDP22_12710"/>
<dbReference type="GO" id="GO:0030313">
    <property type="term" value="C:cell envelope"/>
    <property type="evidence" value="ECO:0007669"/>
    <property type="project" value="UniProtKB-SubCell"/>
</dbReference>
<gene>
    <name evidence="6" type="ORF">FDP22_12710</name>
</gene>
<protein>
    <submittedName>
        <fullName evidence="6">Sugar ABC transporter substrate-binding protein</fullName>
    </submittedName>
</protein>
<dbReference type="PANTHER" id="PTHR46847">
    <property type="entry name" value="D-ALLOSE-BINDING PERIPLASMIC PROTEIN-RELATED"/>
    <property type="match status" value="1"/>
</dbReference>
<evidence type="ECO:0000256" key="3">
    <source>
        <dbReference type="ARBA" id="ARBA00022729"/>
    </source>
</evidence>
<dbReference type="Pfam" id="PF13407">
    <property type="entry name" value="Peripla_BP_4"/>
    <property type="match status" value="1"/>
</dbReference>
<keyword evidence="7" id="KW-1185">Reference proteome</keyword>
<dbReference type="GO" id="GO:0030246">
    <property type="term" value="F:carbohydrate binding"/>
    <property type="evidence" value="ECO:0007669"/>
    <property type="project" value="UniProtKB-ARBA"/>
</dbReference>
<evidence type="ECO:0000256" key="1">
    <source>
        <dbReference type="ARBA" id="ARBA00004196"/>
    </source>
</evidence>
<dbReference type="EMBL" id="CP040818">
    <property type="protein sequence ID" value="QDL92569.1"/>
    <property type="molecule type" value="Genomic_DNA"/>
</dbReference>
<dbReference type="Proteomes" id="UP000305888">
    <property type="component" value="Chromosome"/>
</dbReference>
<dbReference type="Gene3D" id="3.40.50.2300">
    <property type="match status" value="2"/>
</dbReference>
<dbReference type="InterPro" id="IPR028082">
    <property type="entry name" value="Peripla_BP_I"/>
</dbReference>
<keyword evidence="3 4" id="KW-0732">Signal</keyword>
<evidence type="ECO:0000313" key="7">
    <source>
        <dbReference type="Proteomes" id="UP000305888"/>
    </source>
</evidence>
<comment type="subcellular location">
    <subcellularLocation>
        <location evidence="1">Cell envelope</location>
    </subcellularLocation>
</comment>
<accession>A0A5B8G0F5</accession>